<accession>A0A2G8T4W6</accession>
<name>A0A2G8T4W6_9BURK</name>
<dbReference type="AlphaFoldDB" id="A0A2G8T4W6"/>
<protein>
    <submittedName>
        <fullName evidence="1">Uncharacterized protein</fullName>
    </submittedName>
</protein>
<gene>
    <name evidence="1" type="ORF">CR103_04585</name>
</gene>
<sequence>MKAQLKLALGALYDDLTIRPVYYQALLLQVRLARLAFEHRVAIDNWSAVLLLFVGQEFCYYWFHHTAHHTPNTPNLSAAFRIGVLSKLTGTAFFFLPLIWLGVAPRTVFAVLTLNLLY</sequence>
<keyword evidence="2" id="KW-1185">Reference proteome</keyword>
<comment type="caution">
    <text evidence="1">The sequence shown here is derived from an EMBL/GenBank/DDBJ whole genome shotgun (WGS) entry which is preliminary data.</text>
</comment>
<dbReference type="Proteomes" id="UP000228593">
    <property type="component" value="Unassembled WGS sequence"/>
</dbReference>
<organism evidence="1 2">
    <name type="scientific">Massilia psychrophila</name>
    <dbReference type="NCBI Taxonomy" id="1603353"/>
    <lineage>
        <taxon>Bacteria</taxon>
        <taxon>Pseudomonadati</taxon>
        <taxon>Pseudomonadota</taxon>
        <taxon>Betaproteobacteria</taxon>
        <taxon>Burkholderiales</taxon>
        <taxon>Oxalobacteraceae</taxon>
        <taxon>Telluria group</taxon>
        <taxon>Massilia</taxon>
    </lineage>
</organism>
<evidence type="ECO:0000313" key="1">
    <source>
        <dbReference type="EMBL" id="PIL41013.1"/>
    </source>
</evidence>
<dbReference type="OrthoDB" id="9770329at2"/>
<dbReference type="RefSeq" id="WP_099914830.1">
    <property type="nucleotide sequence ID" value="NZ_BMHS01000005.1"/>
</dbReference>
<reference evidence="1 2" key="1">
    <citation type="submission" date="2017-10" db="EMBL/GenBank/DDBJ databases">
        <title>Massilia psychrophilum sp. nov., a novel purple-pigmented bacterium isolated from Tianshan glacier, Xinjiang Municipality, China.</title>
        <authorList>
            <person name="Wang H."/>
        </authorList>
    </citation>
    <scope>NUCLEOTIDE SEQUENCE [LARGE SCALE GENOMIC DNA]</scope>
    <source>
        <strain evidence="1 2">JCM 30813</strain>
    </source>
</reference>
<proteinExistence type="predicted"/>
<dbReference type="EMBL" id="PDOB01000004">
    <property type="protein sequence ID" value="PIL41013.1"/>
    <property type="molecule type" value="Genomic_DNA"/>
</dbReference>
<evidence type="ECO:0000313" key="2">
    <source>
        <dbReference type="Proteomes" id="UP000228593"/>
    </source>
</evidence>